<name>A0ACB7EK65_NIBAL</name>
<keyword evidence="2" id="KW-1185">Reference proteome</keyword>
<evidence type="ECO:0000313" key="1">
    <source>
        <dbReference type="EMBL" id="KAG8002187.1"/>
    </source>
</evidence>
<dbReference type="EMBL" id="CM024794">
    <property type="protein sequence ID" value="KAG8002187.1"/>
    <property type="molecule type" value="Genomic_DNA"/>
</dbReference>
<gene>
    <name evidence="1" type="ORF">GBF38_012573</name>
</gene>
<comment type="caution">
    <text evidence="1">The sequence shown here is derived from an EMBL/GenBank/DDBJ whole genome shotgun (WGS) entry which is preliminary data.</text>
</comment>
<reference evidence="1" key="1">
    <citation type="submission" date="2020-04" db="EMBL/GenBank/DDBJ databases">
        <title>A chromosome-scale assembly and high-density genetic map of the yellow drum (Nibea albiflora) genome.</title>
        <authorList>
            <person name="Xu D."/>
            <person name="Zhang W."/>
            <person name="Chen R."/>
            <person name="Tan P."/>
            <person name="Wang L."/>
            <person name="Song H."/>
            <person name="Tian L."/>
            <person name="Zhu Q."/>
            <person name="Wang B."/>
        </authorList>
    </citation>
    <scope>NUCLEOTIDE SEQUENCE</scope>
    <source>
        <strain evidence="1">ZJHYS-2018</strain>
    </source>
</reference>
<protein>
    <submittedName>
        <fullName evidence="1">Uncharacterized protein</fullName>
    </submittedName>
</protein>
<proteinExistence type="predicted"/>
<accession>A0ACB7EK65</accession>
<sequence length="83" mass="8832">MANDKEQPVTAGEVRMEIVREQRAITCPKADPKLDSCPPSQPVFCQSQRPGAALLCPVSGWTSALSASSPPDSTDRATSIFCP</sequence>
<dbReference type="Proteomes" id="UP000805704">
    <property type="component" value="Chromosome 6"/>
</dbReference>
<evidence type="ECO:0000313" key="2">
    <source>
        <dbReference type="Proteomes" id="UP000805704"/>
    </source>
</evidence>
<organism evidence="1 2">
    <name type="scientific">Nibea albiflora</name>
    <name type="common">Yellow drum</name>
    <name type="synonym">Corvina albiflora</name>
    <dbReference type="NCBI Taxonomy" id="240163"/>
    <lineage>
        <taxon>Eukaryota</taxon>
        <taxon>Metazoa</taxon>
        <taxon>Chordata</taxon>
        <taxon>Craniata</taxon>
        <taxon>Vertebrata</taxon>
        <taxon>Euteleostomi</taxon>
        <taxon>Actinopterygii</taxon>
        <taxon>Neopterygii</taxon>
        <taxon>Teleostei</taxon>
        <taxon>Neoteleostei</taxon>
        <taxon>Acanthomorphata</taxon>
        <taxon>Eupercaria</taxon>
        <taxon>Sciaenidae</taxon>
        <taxon>Nibea</taxon>
    </lineage>
</organism>